<reference evidence="2" key="1">
    <citation type="journal article" date="2024" name="Front. Bioeng. Biotechnol.">
        <title>Genome-scale model development and genomic sequencing of the oleaginous clade Lipomyces.</title>
        <authorList>
            <person name="Czajka J.J."/>
            <person name="Han Y."/>
            <person name="Kim J."/>
            <person name="Mondo S.J."/>
            <person name="Hofstad B.A."/>
            <person name="Robles A."/>
            <person name="Haridas S."/>
            <person name="Riley R."/>
            <person name="LaButti K."/>
            <person name="Pangilinan J."/>
            <person name="Andreopoulos W."/>
            <person name="Lipzen A."/>
            <person name="Yan J."/>
            <person name="Wang M."/>
            <person name="Ng V."/>
            <person name="Grigoriev I.V."/>
            <person name="Spatafora J.W."/>
            <person name="Magnuson J.K."/>
            <person name="Baker S.E."/>
            <person name="Pomraning K.R."/>
        </authorList>
    </citation>
    <scope>NUCLEOTIDE SEQUENCE [LARGE SCALE GENOMIC DNA]</scope>
    <source>
        <strain evidence="2">CBS 10300</strain>
    </source>
</reference>
<proteinExistence type="predicted"/>
<dbReference type="EMBL" id="MU970071">
    <property type="protein sequence ID" value="KAK9322782.1"/>
    <property type="molecule type" value="Genomic_DNA"/>
</dbReference>
<comment type="caution">
    <text evidence="1">The sequence shown here is derived from an EMBL/GenBank/DDBJ whole genome shotgun (WGS) entry which is preliminary data.</text>
</comment>
<accession>A0ACC3TPG7</accession>
<gene>
    <name evidence="1" type="ORF">V1517DRAFT_322436</name>
</gene>
<sequence>MSIDDPDSYMQECLQYSTNCHECIGALTAQPCGWCPFSQVCVPDPGHLGILAAIRDRDICPFPTERYEFRARQLGCSVSSVTLWSTVVAVVVAVICVILVAAVTTWIARRRVLEWVSRALQDEREKMDSNRETSTLMRTGDEEQGYQSIATSSNSMPEVYDADDEDDDSPDEKTTDAYVYDPQLMPASNQRPRLHQSPRRRGYGDMYERYRAPDSPDSQERGRGLFRMFRDNVKGLYYSYSS</sequence>
<keyword evidence="2" id="KW-1185">Reference proteome</keyword>
<organism evidence="1 2">
    <name type="scientific">Lipomyces orientalis</name>
    <dbReference type="NCBI Taxonomy" id="1233043"/>
    <lineage>
        <taxon>Eukaryota</taxon>
        <taxon>Fungi</taxon>
        <taxon>Dikarya</taxon>
        <taxon>Ascomycota</taxon>
        <taxon>Saccharomycotina</taxon>
        <taxon>Lipomycetes</taxon>
        <taxon>Lipomycetales</taxon>
        <taxon>Lipomycetaceae</taxon>
        <taxon>Lipomyces</taxon>
    </lineage>
</organism>
<protein>
    <submittedName>
        <fullName evidence="1">Uncharacterized protein</fullName>
    </submittedName>
</protein>
<evidence type="ECO:0000313" key="1">
    <source>
        <dbReference type="EMBL" id="KAK9322782.1"/>
    </source>
</evidence>
<evidence type="ECO:0000313" key="2">
    <source>
        <dbReference type="Proteomes" id="UP001489719"/>
    </source>
</evidence>
<name>A0ACC3TPG7_9ASCO</name>
<dbReference type="Proteomes" id="UP001489719">
    <property type="component" value="Unassembled WGS sequence"/>
</dbReference>